<dbReference type="PANTHER" id="PTHR46599">
    <property type="entry name" value="PIGGYBAC TRANSPOSABLE ELEMENT-DERIVED PROTEIN 4"/>
    <property type="match status" value="1"/>
</dbReference>
<gene>
    <name evidence="3" type="ORF">NQ314_002569</name>
</gene>
<feature type="domain" description="PiggyBac transposable element-derived protein" evidence="2">
    <location>
        <begin position="73"/>
        <end position="331"/>
    </location>
</feature>
<dbReference type="PANTHER" id="PTHR46599:SF3">
    <property type="entry name" value="PIGGYBAC TRANSPOSABLE ELEMENT-DERIVED PROTEIN 4"/>
    <property type="match status" value="1"/>
</dbReference>
<proteinExistence type="predicted"/>
<protein>
    <recommendedName>
        <fullName evidence="2">PiggyBac transposable element-derived protein domain-containing protein</fullName>
    </recommendedName>
</protein>
<dbReference type="Pfam" id="PF13843">
    <property type="entry name" value="DDE_Tnp_1_7"/>
    <property type="match status" value="1"/>
</dbReference>
<sequence length="333" mass="38345">MCSSSVDFNNAAENEVLSNFETESNELLSTQNSPRNSPTSQDDFWTDTEEDPVSIPFIGNPRITTNLQPSGLPIDCFNLFFDDSIFEIIYHETNKRATAILQSQKTRSKRDKLWKNITVNEMKRFIGICCLSGTIVFPLLAKQWSKHPLYFHPVFGRTMSRNRFQMILKMLKFANHDDFDPTDKIFKIRPILNKILQNIKTIFYPDKNLFIDEAMIGWQGLLSFRQYIANKSHKCGIKLYELTTYDGFILNILVYTGRGTLQGNNTSLAESVVKTLLTDYLGKGHTVYLDNFYTSVPLAEALFKEKTGCVETLRENRRGNPKRCGEKKIKKEK</sequence>
<dbReference type="InterPro" id="IPR029526">
    <property type="entry name" value="PGBD"/>
</dbReference>
<feature type="region of interest" description="Disordered" evidence="1">
    <location>
        <begin position="24"/>
        <end position="46"/>
    </location>
</feature>
<dbReference type="EMBL" id="JANEYF010000794">
    <property type="protein sequence ID" value="KAJ8967928.1"/>
    <property type="molecule type" value="Genomic_DNA"/>
</dbReference>
<dbReference type="Proteomes" id="UP001162156">
    <property type="component" value="Unassembled WGS sequence"/>
</dbReference>
<evidence type="ECO:0000256" key="1">
    <source>
        <dbReference type="SAM" id="MobiDB-lite"/>
    </source>
</evidence>
<feature type="compositionally biased region" description="Polar residues" evidence="1">
    <location>
        <begin position="24"/>
        <end position="43"/>
    </location>
</feature>
<name>A0AAV8ZSM5_9CUCU</name>
<reference evidence="3" key="1">
    <citation type="journal article" date="2023" name="Insect Mol. Biol.">
        <title>Genome sequencing provides insights into the evolution of gene families encoding plant cell wall-degrading enzymes in longhorned beetles.</title>
        <authorList>
            <person name="Shin N.R."/>
            <person name="Okamura Y."/>
            <person name="Kirsch R."/>
            <person name="Pauchet Y."/>
        </authorList>
    </citation>
    <scope>NUCLEOTIDE SEQUENCE</scope>
    <source>
        <strain evidence="3">RBIC_L_NR</strain>
    </source>
</reference>
<evidence type="ECO:0000313" key="4">
    <source>
        <dbReference type="Proteomes" id="UP001162156"/>
    </source>
</evidence>
<evidence type="ECO:0000313" key="3">
    <source>
        <dbReference type="EMBL" id="KAJ8967928.1"/>
    </source>
</evidence>
<evidence type="ECO:0000259" key="2">
    <source>
        <dbReference type="Pfam" id="PF13843"/>
    </source>
</evidence>
<organism evidence="3 4">
    <name type="scientific">Rhamnusium bicolor</name>
    <dbReference type="NCBI Taxonomy" id="1586634"/>
    <lineage>
        <taxon>Eukaryota</taxon>
        <taxon>Metazoa</taxon>
        <taxon>Ecdysozoa</taxon>
        <taxon>Arthropoda</taxon>
        <taxon>Hexapoda</taxon>
        <taxon>Insecta</taxon>
        <taxon>Pterygota</taxon>
        <taxon>Neoptera</taxon>
        <taxon>Endopterygota</taxon>
        <taxon>Coleoptera</taxon>
        <taxon>Polyphaga</taxon>
        <taxon>Cucujiformia</taxon>
        <taxon>Chrysomeloidea</taxon>
        <taxon>Cerambycidae</taxon>
        <taxon>Lepturinae</taxon>
        <taxon>Rhagiini</taxon>
        <taxon>Rhamnusium</taxon>
    </lineage>
</organism>
<dbReference type="AlphaFoldDB" id="A0AAV8ZSM5"/>
<accession>A0AAV8ZSM5</accession>
<keyword evidence="4" id="KW-1185">Reference proteome</keyword>
<comment type="caution">
    <text evidence="3">The sequence shown here is derived from an EMBL/GenBank/DDBJ whole genome shotgun (WGS) entry which is preliminary data.</text>
</comment>